<protein>
    <submittedName>
        <fullName evidence="4">DUF4142 domain-containing protein</fullName>
    </submittedName>
</protein>
<feature type="domain" description="DUF4142" evidence="3">
    <location>
        <begin position="79"/>
        <end position="214"/>
    </location>
</feature>
<dbReference type="InterPro" id="IPR025419">
    <property type="entry name" value="DUF4142"/>
</dbReference>
<dbReference type="PROSITE" id="PS51257">
    <property type="entry name" value="PROKAR_LIPOPROTEIN"/>
    <property type="match status" value="1"/>
</dbReference>
<sequence length="219" mass="22839">MKAISHFLAAAALVTGAACSSTSTSTDTGTAGTSTETGSPTAGATGMAANDMGAPAPVVTAADAATDEATFMGTFASMSDATFLMNTASSNLLETQAGQMAAQKARNPEVRKYAEMMVSHHTAATQELKAMASPLGVQLPPTMLPVHQAMLDKLRDKSGSDFDEAYMDLMEKAHKLDIAMFEVKSNAADKVQIQAFATKSLPALRTHLTMADAIEKKTD</sequence>
<evidence type="ECO:0000259" key="3">
    <source>
        <dbReference type="Pfam" id="PF13628"/>
    </source>
</evidence>
<evidence type="ECO:0000313" key="4">
    <source>
        <dbReference type="EMBL" id="MBF9237007.1"/>
    </source>
</evidence>
<feature type="region of interest" description="Disordered" evidence="1">
    <location>
        <begin position="20"/>
        <end position="48"/>
    </location>
</feature>
<evidence type="ECO:0000313" key="5">
    <source>
        <dbReference type="Proteomes" id="UP000597617"/>
    </source>
</evidence>
<dbReference type="PANTHER" id="PTHR38593">
    <property type="entry name" value="BLR2558 PROTEIN"/>
    <property type="match status" value="1"/>
</dbReference>
<dbReference type="Gene3D" id="1.20.1260.10">
    <property type="match status" value="1"/>
</dbReference>
<dbReference type="EMBL" id="JADQDQ010000002">
    <property type="protein sequence ID" value="MBF9237007.1"/>
    <property type="molecule type" value="Genomic_DNA"/>
</dbReference>
<evidence type="ECO:0000256" key="2">
    <source>
        <dbReference type="SAM" id="SignalP"/>
    </source>
</evidence>
<reference evidence="4 5" key="1">
    <citation type="submission" date="2020-11" db="EMBL/GenBank/DDBJ databases">
        <authorList>
            <person name="Kim M.K."/>
        </authorList>
    </citation>
    <scope>NUCLEOTIDE SEQUENCE [LARGE SCALE GENOMIC DNA]</scope>
    <source>
        <strain evidence="4 5">BT683</strain>
    </source>
</reference>
<organism evidence="4 5">
    <name type="scientific">Hymenobacter jeongseonensis</name>
    <dbReference type="NCBI Taxonomy" id="2791027"/>
    <lineage>
        <taxon>Bacteria</taxon>
        <taxon>Pseudomonadati</taxon>
        <taxon>Bacteroidota</taxon>
        <taxon>Cytophagia</taxon>
        <taxon>Cytophagales</taxon>
        <taxon>Hymenobacteraceae</taxon>
        <taxon>Hymenobacter</taxon>
    </lineage>
</organism>
<feature type="signal peptide" evidence="2">
    <location>
        <begin position="1"/>
        <end position="20"/>
    </location>
</feature>
<dbReference type="Proteomes" id="UP000597617">
    <property type="component" value="Unassembled WGS sequence"/>
</dbReference>
<comment type="caution">
    <text evidence="4">The sequence shown here is derived from an EMBL/GenBank/DDBJ whole genome shotgun (WGS) entry which is preliminary data.</text>
</comment>
<dbReference type="Pfam" id="PF13628">
    <property type="entry name" value="DUF4142"/>
    <property type="match status" value="1"/>
</dbReference>
<proteinExistence type="predicted"/>
<keyword evidence="2" id="KW-0732">Signal</keyword>
<keyword evidence="5" id="KW-1185">Reference proteome</keyword>
<feature type="chain" id="PRO_5046426250" evidence="2">
    <location>
        <begin position="21"/>
        <end position="219"/>
    </location>
</feature>
<accession>A0ABS0IF87</accession>
<dbReference type="RefSeq" id="WP_196281372.1">
    <property type="nucleotide sequence ID" value="NZ_JADQDQ010000002.1"/>
</dbReference>
<dbReference type="PANTHER" id="PTHR38593:SF1">
    <property type="entry name" value="BLR2558 PROTEIN"/>
    <property type="match status" value="1"/>
</dbReference>
<feature type="compositionally biased region" description="Low complexity" evidence="1">
    <location>
        <begin position="20"/>
        <end position="46"/>
    </location>
</feature>
<dbReference type="InterPro" id="IPR012347">
    <property type="entry name" value="Ferritin-like"/>
</dbReference>
<gene>
    <name evidence="4" type="ORF">I2I05_06325</name>
</gene>
<evidence type="ECO:0000256" key="1">
    <source>
        <dbReference type="SAM" id="MobiDB-lite"/>
    </source>
</evidence>
<name>A0ABS0IF87_9BACT</name>